<protein>
    <submittedName>
        <fullName evidence="1">Uncharacterized protein</fullName>
    </submittedName>
</protein>
<dbReference type="RefSeq" id="WP_145075563.1">
    <property type="nucleotide sequence ID" value="NZ_CP036425.1"/>
</dbReference>
<organism evidence="1 2">
    <name type="scientific">Poriferisphaera corsica</name>
    <dbReference type="NCBI Taxonomy" id="2528020"/>
    <lineage>
        <taxon>Bacteria</taxon>
        <taxon>Pseudomonadati</taxon>
        <taxon>Planctomycetota</taxon>
        <taxon>Phycisphaerae</taxon>
        <taxon>Phycisphaerales</taxon>
        <taxon>Phycisphaeraceae</taxon>
        <taxon>Poriferisphaera</taxon>
    </lineage>
</organism>
<sequence length="262" mass="28644">MPITIEEKMGRTLSDRSAELTFILRGSSSDSEVRQALSNHASPFHNGIKRNNVEVEELTDNLWLGIVRYAKPQSSSLDEGQSSFNFDTGGGSQHITQSLQTVHRYGSSGNTAPDFKGAIGVTEGRVEGVDITVPVYHFSETHHFSSSQVDNAYKGVLFHLTGKVNSNNFRGLNAGECLFLGASGSQRSDDDGWEITFRFAGSPNRSNLSIGYISGISKKGWEYLWVRYADAVDDSSNTLVKQPVAAYVEQVYEEASFSGLGI</sequence>
<accession>A0A517YS73</accession>
<evidence type="ECO:0000313" key="1">
    <source>
        <dbReference type="EMBL" id="QDU33056.1"/>
    </source>
</evidence>
<gene>
    <name evidence="1" type="ORF">KS4_10970</name>
</gene>
<keyword evidence="2" id="KW-1185">Reference proteome</keyword>
<dbReference type="KEGG" id="pcor:KS4_10970"/>
<dbReference type="AlphaFoldDB" id="A0A517YS73"/>
<reference evidence="1 2" key="1">
    <citation type="submission" date="2019-02" db="EMBL/GenBank/DDBJ databases">
        <title>Deep-cultivation of Planctomycetes and their phenomic and genomic characterization uncovers novel biology.</title>
        <authorList>
            <person name="Wiegand S."/>
            <person name="Jogler M."/>
            <person name="Boedeker C."/>
            <person name="Pinto D."/>
            <person name="Vollmers J."/>
            <person name="Rivas-Marin E."/>
            <person name="Kohn T."/>
            <person name="Peeters S.H."/>
            <person name="Heuer A."/>
            <person name="Rast P."/>
            <person name="Oberbeckmann S."/>
            <person name="Bunk B."/>
            <person name="Jeske O."/>
            <person name="Meyerdierks A."/>
            <person name="Storesund J.E."/>
            <person name="Kallscheuer N."/>
            <person name="Luecker S."/>
            <person name="Lage O.M."/>
            <person name="Pohl T."/>
            <person name="Merkel B.J."/>
            <person name="Hornburger P."/>
            <person name="Mueller R.-W."/>
            <person name="Bruemmer F."/>
            <person name="Labrenz M."/>
            <person name="Spormann A.M."/>
            <person name="Op den Camp H."/>
            <person name="Overmann J."/>
            <person name="Amann R."/>
            <person name="Jetten M.S.M."/>
            <person name="Mascher T."/>
            <person name="Medema M.H."/>
            <person name="Devos D.P."/>
            <person name="Kaster A.-K."/>
            <person name="Ovreas L."/>
            <person name="Rohde M."/>
            <person name="Galperin M.Y."/>
            <person name="Jogler C."/>
        </authorList>
    </citation>
    <scope>NUCLEOTIDE SEQUENCE [LARGE SCALE GENOMIC DNA]</scope>
    <source>
        <strain evidence="1 2">KS4</strain>
    </source>
</reference>
<evidence type="ECO:0000313" key="2">
    <source>
        <dbReference type="Proteomes" id="UP000317369"/>
    </source>
</evidence>
<dbReference type="EMBL" id="CP036425">
    <property type="protein sequence ID" value="QDU33056.1"/>
    <property type="molecule type" value="Genomic_DNA"/>
</dbReference>
<proteinExistence type="predicted"/>
<dbReference type="Proteomes" id="UP000317369">
    <property type="component" value="Chromosome"/>
</dbReference>
<dbReference type="OrthoDB" id="289689at2"/>
<name>A0A517YS73_9BACT</name>